<organism evidence="2 3">
    <name type="scientific">Halomicronema hongdechloris C2206</name>
    <dbReference type="NCBI Taxonomy" id="1641165"/>
    <lineage>
        <taxon>Bacteria</taxon>
        <taxon>Bacillati</taxon>
        <taxon>Cyanobacteriota</taxon>
        <taxon>Cyanophyceae</taxon>
        <taxon>Nodosilineales</taxon>
        <taxon>Nodosilineaceae</taxon>
        <taxon>Halomicronema</taxon>
    </lineage>
</organism>
<feature type="domain" description="Type II secretion system protein GspG C-terminal" evidence="1">
    <location>
        <begin position="16"/>
        <end position="79"/>
    </location>
</feature>
<dbReference type="AlphaFoldDB" id="A0A1Z3HI78"/>
<proteinExistence type="predicted"/>
<keyword evidence="3" id="KW-1185">Reference proteome</keyword>
<dbReference type="InterPro" id="IPR045584">
    <property type="entry name" value="Pilin-like"/>
</dbReference>
<gene>
    <name evidence="2" type="ORF">XM38_009180</name>
</gene>
<dbReference type="InterPro" id="IPR013545">
    <property type="entry name" value="T2SS_protein-GspG_C"/>
</dbReference>
<dbReference type="KEGG" id="hhg:XM38_009180"/>
<dbReference type="Gene3D" id="3.30.700.10">
    <property type="entry name" value="Glycoprotein, Type 4 Pilin"/>
    <property type="match status" value="1"/>
</dbReference>
<evidence type="ECO:0000313" key="3">
    <source>
        <dbReference type="Proteomes" id="UP000191901"/>
    </source>
</evidence>
<dbReference type="SUPFAM" id="SSF54523">
    <property type="entry name" value="Pili subunits"/>
    <property type="match status" value="1"/>
</dbReference>
<accession>A0A1Z3HI78</accession>
<evidence type="ECO:0000313" key="2">
    <source>
        <dbReference type="EMBL" id="ASC69988.1"/>
    </source>
</evidence>
<dbReference type="Proteomes" id="UP000191901">
    <property type="component" value="Chromosome"/>
</dbReference>
<name>A0A1Z3HI78_9CYAN</name>
<reference evidence="2 3" key="1">
    <citation type="journal article" date="2016" name="Biochim. Biophys. Acta">
        <title>Characterization of red-shifted phycobilisomes isolated from the chlorophyll f-containing cyanobacterium Halomicronema hongdechloris.</title>
        <authorList>
            <person name="Li Y."/>
            <person name="Lin Y."/>
            <person name="Garvey C.J."/>
            <person name="Birch D."/>
            <person name="Corkery R.W."/>
            <person name="Loughlin P.C."/>
            <person name="Scheer H."/>
            <person name="Willows R.D."/>
            <person name="Chen M."/>
        </authorList>
    </citation>
    <scope>NUCLEOTIDE SEQUENCE [LARGE SCALE GENOMIC DNA]</scope>
    <source>
        <strain evidence="2 3">C2206</strain>
    </source>
</reference>
<protein>
    <recommendedName>
        <fullName evidence="1">Type II secretion system protein GspG C-terminal domain-containing protein</fullName>
    </recommendedName>
</protein>
<evidence type="ECO:0000259" key="1">
    <source>
        <dbReference type="Pfam" id="PF08334"/>
    </source>
</evidence>
<dbReference type="Pfam" id="PF08334">
    <property type="entry name" value="T2SSG"/>
    <property type="match status" value="1"/>
</dbReference>
<dbReference type="EMBL" id="CP021983">
    <property type="protein sequence ID" value="ASC69988.1"/>
    <property type="molecule type" value="Genomic_DNA"/>
</dbReference>
<sequence>MVIMGVLAALIYPTFMDMSRRAHYGKAKQAMGSVSKDLQLYRLENGQYPPEVAANVKPEGVINWPQTVPYDSSLDYDHWRVGGGRCYVQISFLGESNQKAYTDYQENVPPPAIQKFDDNLVFGVDSYECGLSGQGNVE</sequence>